<dbReference type="InterPro" id="IPR036291">
    <property type="entry name" value="NAD(P)-bd_dom_sf"/>
</dbReference>
<reference evidence="5" key="1">
    <citation type="journal article" date="2017" name="Nature">
        <title>The genome of Chenopodium quinoa.</title>
        <authorList>
            <person name="Jarvis D.E."/>
            <person name="Ho Y.S."/>
            <person name="Lightfoot D.J."/>
            <person name="Schmoeckel S.M."/>
            <person name="Li B."/>
            <person name="Borm T.J.A."/>
            <person name="Ohyanagi H."/>
            <person name="Mineta K."/>
            <person name="Michell C.T."/>
            <person name="Saber N."/>
            <person name="Kharbatia N.M."/>
            <person name="Rupper R.R."/>
            <person name="Sharp A.R."/>
            <person name="Dally N."/>
            <person name="Boughton B.A."/>
            <person name="Woo Y.H."/>
            <person name="Gao G."/>
            <person name="Schijlen E.G.W.M."/>
            <person name="Guo X."/>
            <person name="Momin A.A."/>
            <person name="Negrao S."/>
            <person name="Al-Babili S."/>
            <person name="Gehring C."/>
            <person name="Roessner U."/>
            <person name="Jung C."/>
            <person name="Murphy K."/>
            <person name="Arold S.T."/>
            <person name="Gojobori T."/>
            <person name="van der Linden C.G."/>
            <person name="van Loo E.N."/>
            <person name="Jellen E.N."/>
            <person name="Maughan P.J."/>
            <person name="Tester M."/>
        </authorList>
    </citation>
    <scope>NUCLEOTIDE SEQUENCE [LARGE SCALE GENOMIC DNA]</scope>
    <source>
        <strain evidence="5">cv. PI 614886</strain>
    </source>
</reference>
<evidence type="ECO:0000313" key="5">
    <source>
        <dbReference type="EnsemblPlants" id="AUR62036658-RA:cds"/>
    </source>
</evidence>
<dbReference type="PROSITE" id="PS00061">
    <property type="entry name" value="ADH_SHORT"/>
    <property type="match status" value="1"/>
</dbReference>
<keyword evidence="4" id="KW-0443">Lipid metabolism</keyword>
<organism evidence="5 6">
    <name type="scientific">Chenopodium quinoa</name>
    <name type="common">Quinoa</name>
    <dbReference type="NCBI Taxonomy" id="63459"/>
    <lineage>
        <taxon>Eukaryota</taxon>
        <taxon>Viridiplantae</taxon>
        <taxon>Streptophyta</taxon>
        <taxon>Embryophyta</taxon>
        <taxon>Tracheophyta</taxon>
        <taxon>Spermatophyta</taxon>
        <taxon>Magnoliopsida</taxon>
        <taxon>eudicotyledons</taxon>
        <taxon>Gunneridae</taxon>
        <taxon>Pentapetalae</taxon>
        <taxon>Caryophyllales</taxon>
        <taxon>Chenopodiaceae</taxon>
        <taxon>Chenopodioideae</taxon>
        <taxon>Atripliceae</taxon>
        <taxon>Chenopodium</taxon>
    </lineage>
</organism>
<dbReference type="PRINTS" id="PR00081">
    <property type="entry name" value="GDHRDH"/>
</dbReference>
<dbReference type="GO" id="GO:0006629">
    <property type="term" value="P:lipid metabolic process"/>
    <property type="evidence" value="ECO:0007669"/>
    <property type="project" value="UniProtKB-KW"/>
</dbReference>
<protein>
    <submittedName>
        <fullName evidence="5">Uncharacterized protein</fullName>
    </submittedName>
</protein>
<reference evidence="5" key="2">
    <citation type="submission" date="2021-03" db="UniProtKB">
        <authorList>
            <consortium name="EnsemblPlants"/>
        </authorList>
    </citation>
    <scope>IDENTIFICATION</scope>
</reference>
<dbReference type="PANTHER" id="PTHR43180:SF28">
    <property type="entry name" value="NAD(P)-BINDING ROSSMANN-FOLD SUPERFAMILY PROTEIN"/>
    <property type="match status" value="1"/>
</dbReference>
<dbReference type="RefSeq" id="XP_021743926.1">
    <property type="nucleotide sequence ID" value="XM_021888234.1"/>
</dbReference>
<evidence type="ECO:0000256" key="1">
    <source>
        <dbReference type="ARBA" id="ARBA00006484"/>
    </source>
</evidence>
<dbReference type="InterPro" id="IPR020904">
    <property type="entry name" value="Sc_DH/Rdtase_CS"/>
</dbReference>
<dbReference type="FunFam" id="3.40.50.720:FF:000084">
    <property type="entry name" value="Short-chain dehydrogenase reductase"/>
    <property type="match status" value="1"/>
</dbReference>
<keyword evidence="3" id="KW-0520">NAD</keyword>
<dbReference type="OMA" id="NGACWDI"/>
<proteinExistence type="inferred from homology"/>
<dbReference type="AlphaFoldDB" id="A0A803MWS8"/>
<dbReference type="Gene3D" id="3.40.50.720">
    <property type="entry name" value="NAD(P)-binding Rossmann-like Domain"/>
    <property type="match status" value="1"/>
</dbReference>
<comment type="similarity">
    <text evidence="1">Belongs to the short-chain dehydrogenases/reductases (SDR) family.</text>
</comment>
<evidence type="ECO:0000256" key="2">
    <source>
        <dbReference type="ARBA" id="ARBA00023002"/>
    </source>
</evidence>
<name>A0A803MWS8_CHEQI</name>
<evidence type="ECO:0000313" key="6">
    <source>
        <dbReference type="Proteomes" id="UP000596660"/>
    </source>
</evidence>
<dbReference type="SUPFAM" id="SSF51735">
    <property type="entry name" value="NAD(P)-binding Rossmann-fold domains"/>
    <property type="match status" value="1"/>
</dbReference>
<gene>
    <name evidence="5" type="primary">LOC110709976</name>
</gene>
<dbReference type="Gramene" id="AUR62036658-RA">
    <property type="protein sequence ID" value="AUR62036658-RA:cds"/>
    <property type="gene ID" value="AUR62036658"/>
</dbReference>
<evidence type="ECO:0000256" key="3">
    <source>
        <dbReference type="ARBA" id="ARBA00023027"/>
    </source>
</evidence>
<dbReference type="SMR" id="A0A803MWS8"/>
<dbReference type="NCBIfam" id="NF005559">
    <property type="entry name" value="PRK07231.1"/>
    <property type="match status" value="1"/>
</dbReference>
<dbReference type="OrthoDB" id="294295at2759"/>
<dbReference type="InterPro" id="IPR002347">
    <property type="entry name" value="SDR_fam"/>
</dbReference>
<dbReference type="EnsemblPlants" id="AUR62036658-RA">
    <property type="protein sequence ID" value="AUR62036658-RA:cds"/>
    <property type="gene ID" value="AUR62036658"/>
</dbReference>
<evidence type="ECO:0000256" key="4">
    <source>
        <dbReference type="ARBA" id="ARBA00023098"/>
    </source>
</evidence>
<accession>A0A803MWS8</accession>
<keyword evidence="2" id="KW-0560">Oxidoreductase</keyword>
<dbReference type="PRINTS" id="PR00080">
    <property type="entry name" value="SDRFAMILY"/>
</dbReference>
<dbReference type="KEGG" id="cqi:110709976"/>
<dbReference type="GO" id="GO:0016491">
    <property type="term" value="F:oxidoreductase activity"/>
    <property type="evidence" value="ECO:0007669"/>
    <property type="project" value="UniProtKB-KW"/>
</dbReference>
<dbReference type="Proteomes" id="UP000596660">
    <property type="component" value="Unplaced"/>
</dbReference>
<dbReference type="PANTHER" id="PTHR43180">
    <property type="entry name" value="3-OXOACYL-(ACYL-CARRIER-PROTEIN) REDUCTASE (AFU_ORTHOLOGUE AFUA_6G11210)"/>
    <property type="match status" value="1"/>
</dbReference>
<keyword evidence="6" id="KW-1185">Reference proteome</keyword>
<dbReference type="Pfam" id="PF13561">
    <property type="entry name" value="adh_short_C2"/>
    <property type="match status" value="1"/>
</dbReference>
<dbReference type="GeneID" id="110709976"/>
<sequence length="300" mass="31943">MFMLKLRKLSFISRALASASFTREFSNHGGRLEGKVALITGAASGIGKATAIKFAENGAKVVIADIQHEQGQELVKELGSSASFVSCDVTKESDVSGAVDFSVSRYGQLDIMYNNAGIACRSPPSITDLDLGVFDRVMSINVRGSLAGIKHASRVMIPRQKGCILCTASVTGMMGGMAQPSYSISKSAVIGMVKSVSAELSKHGIRINCISPYAIPTPFVMDELRMRFPGVKDELIVKMVHGAGELKGANCEEIDVANAALYLASDEAKYVNAHNLVVDGGCISIKNLHIPTQDQVSKVQ</sequence>